<dbReference type="Proteomes" id="UP000481087">
    <property type="component" value="Unassembled WGS sequence"/>
</dbReference>
<name>A0A6L8VC28_9BACL</name>
<evidence type="ECO:0000256" key="1">
    <source>
        <dbReference type="SAM" id="Coils"/>
    </source>
</evidence>
<dbReference type="AlphaFoldDB" id="A0A6L8VC28"/>
<sequence>MSDTREFSMQVQHAIDAADQAIRLASDAEYKLQRAVMQAHPQDIQSAQAALTQAKHKVRDAHAQLQTYNNEQYGQQIQQTMEQLIQASQDVDANQVKFHTPKQIR</sequence>
<proteinExistence type="predicted"/>
<comment type="caution">
    <text evidence="2">The sequence shown here is derived from an EMBL/GenBank/DDBJ whole genome shotgun (WGS) entry which is preliminary data.</text>
</comment>
<evidence type="ECO:0000313" key="2">
    <source>
        <dbReference type="EMBL" id="MZQ87221.1"/>
    </source>
</evidence>
<keyword evidence="1" id="KW-0175">Coiled coil</keyword>
<dbReference type="RefSeq" id="WP_161411849.1">
    <property type="nucleotide sequence ID" value="NZ_WTUZ01000040.1"/>
</dbReference>
<keyword evidence="3" id="KW-1185">Reference proteome</keyword>
<evidence type="ECO:0008006" key="4">
    <source>
        <dbReference type="Google" id="ProtNLM"/>
    </source>
</evidence>
<dbReference type="EMBL" id="WTUZ01000040">
    <property type="protein sequence ID" value="MZQ87221.1"/>
    <property type="molecule type" value="Genomic_DNA"/>
</dbReference>
<evidence type="ECO:0000313" key="3">
    <source>
        <dbReference type="Proteomes" id="UP000481087"/>
    </source>
</evidence>
<accession>A0A6L8VC28</accession>
<gene>
    <name evidence="2" type="ORF">GQF01_34410</name>
</gene>
<protein>
    <recommendedName>
        <fullName evidence="4">ATPase</fullName>
    </recommendedName>
</protein>
<reference evidence="2 3" key="1">
    <citation type="submission" date="2019-12" db="EMBL/GenBank/DDBJ databases">
        <title>Paenibacillus sp. nov. sp. isolated from soil.</title>
        <authorList>
            <person name="Kim J."/>
            <person name="Jeong S.E."/>
            <person name="Jung H.S."/>
            <person name="Jeon C.O."/>
        </authorList>
    </citation>
    <scope>NUCLEOTIDE SEQUENCE [LARGE SCALE GENOMIC DNA]</scope>
    <source>
        <strain evidence="2 3">5J-6</strain>
    </source>
</reference>
<feature type="coiled-coil region" evidence="1">
    <location>
        <begin position="44"/>
        <end position="90"/>
    </location>
</feature>
<organism evidence="2 3">
    <name type="scientific">Paenibacillus silvestris</name>
    <dbReference type="NCBI Taxonomy" id="2606219"/>
    <lineage>
        <taxon>Bacteria</taxon>
        <taxon>Bacillati</taxon>
        <taxon>Bacillota</taxon>
        <taxon>Bacilli</taxon>
        <taxon>Bacillales</taxon>
        <taxon>Paenibacillaceae</taxon>
        <taxon>Paenibacillus</taxon>
    </lineage>
</organism>